<evidence type="ECO:0000313" key="6">
    <source>
        <dbReference type="Proteomes" id="UP000619536"/>
    </source>
</evidence>
<dbReference type="PRINTS" id="PR00032">
    <property type="entry name" value="HTHARAC"/>
</dbReference>
<keyword evidence="6" id="KW-1185">Reference proteome</keyword>
<evidence type="ECO:0000256" key="3">
    <source>
        <dbReference type="ARBA" id="ARBA00023163"/>
    </source>
</evidence>
<dbReference type="GO" id="GO:0003700">
    <property type="term" value="F:DNA-binding transcription factor activity"/>
    <property type="evidence" value="ECO:0007669"/>
    <property type="project" value="InterPro"/>
</dbReference>
<gene>
    <name evidence="5" type="ORF">GCM10007377_02970</name>
</gene>
<dbReference type="PROSITE" id="PS01124">
    <property type="entry name" value="HTH_ARAC_FAMILY_2"/>
    <property type="match status" value="1"/>
</dbReference>
<comment type="caution">
    <text evidence="5">The sequence shown here is derived from an EMBL/GenBank/DDBJ whole genome shotgun (WGS) entry which is preliminary data.</text>
</comment>
<dbReference type="AlphaFoldDB" id="A0A8J3AHA3"/>
<dbReference type="InterPro" id="IPR018060">
    <property type="entry name" value="HTH_AraC"/>
</dbReference>
<dbReference type="Gene3D" id="1.10.10.60">
    <property type="entry name" value="Homeodomain-like"/>
    <property type="match status" value="2"/>
</dbReference>
<name>A0A8J3AHA3_9BIFI</name>
<evidence type="ECO:0000313" key="5">
    <source>
        <dbReference type="EMBL" id="GGI12840.1"/>
    </source>
</evidence>
<keyword evidence="2" id="KW-0238">DNA-binding</keyword>
<dbReference type="GO" id="GO:0043565">
    <property type="term" value="F:sequence-specific DNA binding"/>
    <property type="evidence" value="ECO:0007669"/>
    <property type="project" value="InterPro"/>
</dbReference>
<dbReference type="Pfam" id="PF12833">
    <property type="entry name" value="HTH_18"/>
    <property type="match status" value="1"/>
</dbReference>
<dbReference type="SUPFAM" id="SSF46689">
    <property type="entry name" value="Homeodomain-like"/>
    <property type="match status" value="2"/>
</dbReference>
<dbReference type="EMBL" id="BMDH01000001">
    <property type="protein sequence ID" value="GGI12840.1"/>
    <property type="molecule type" value="Genomic_DNA"/>
</dbReference>
<dbReference type="InterPro" id="IPR009057">
    <property type="entry name" value="Homeodomain-like_sf"/>
</dbReference>
<keyword evidence="1" id="KW-0805">Transcription regulation</keyword>
<protein>
    <recommendedName>
        <fullName evidence="4">HTH araC/xylS-type domain-containing protein</fullName>
    </recommendedName>
</protein>
<accession>A0A8J3AHA3</accession>
<dbReference type="PANTHER" id="PTHR43280">
    <property type="entry name" value="ARAC-FAMILY TRANSCRIPTIONAL REGULATOR"/>
    <property type="match status" value="1"/>
</dbReference>
<dbReference type="SMART" id="SM00342">
    <property type="entry name" value="HTH_ARAC"/>
    <property type="match status" value="1"/>
</dbReference>
<evidence type="ECO:0000256" key="2">
    <source>
        <dbReference type="ARBA" id="ARBA00023125"/>
    </source>
</evidence>
<sequence length="218" mass="25403">MCIISPYELHNFVEEKRNGKNPLIISMTYDDVRLRQVYNLVDNVLLSPNAPQATDADRAQFIDLCMQIYDLTSAISAERSLKINALLFEIAYLTFRKFTVGSRKQPITQHGQNIMQPIFGYIDAHKRHALRAQDVASYFGYSREYFSRLFKANSSITFKEYLTTLRLEDAYYLLMYQYPGSLNDIARQTGFASARSFIAIFKQHYGMHPLQYRKQYAQ</sequence>
<dbReference type="Proteomes" id="UP000619536">
    <property type="component" value="Unassembled WGS sequence"/>
</dbReference>
<reference evidence="5" key="1">
    <citation type="journal article" date="2014" name="Int. J. Syst. Evol. Microbiol.">
        <title>Complete genome sequence of Corynebacterium casei LMG S-19264T (=DSM 44701T), isolated from a smear-ripened cheese.</title>
        <authorList>
            <consortium name="US DOE Joint Genome Institute (JGI-PGF)"/>
            <person name="Walter F."/>
            <person name="Albersmeier A."/>
            <person name="Kalinowski J."/>
            <person name="Ruckert C."/>
        </authorList>
    </citation>
    <scope>NUCLEOTIDE SEQUENCE</scope>
    <source>
        <strain evidence="5">CCM 8606</strain>
    </source>
</reference>
<keyword evidence="3" id="KW-0804">Transcription</keyword>
<dbReference type="PANTHER" id="PTHR43280:SF2">
    <property type="entry name" value="HTH-TYPE TRANSCRIPTIONAL REGULATOR EXSA"/>
    <property type="match status" value="1"/>
</dbReference>
<evidence type="ECO:0000256" key="1">
    <source>
        <dbReference type="ARBA" id="ARBA00023015"/>
    </source>
</evidence>
<feature type="domain" description="HTH araC/xylS-type" evidence="4">
    <location>
        <begin position="116"/>
        <end position="215"/>
    </location>
</feature>
<dbReference type="InterPro" id="IPR020449">
    <property type="entry name" value="Tscrpt_reg_AraC-type_HTH"/>
</dbReference>
<reference evidence="5" key="2">
    <citation type="submission" date="2020-09" db="EMBL/GenBank/DDBJ databases">
        <authorList>
            <person name="Sun Q."/>
            <person name="Sedlacek I."/>
        </authorList>
    </citation>
    <scope>NUCLEOTIDE SEQUENCE</scope>
    <source>
        <strain evidence="5">CCM 8606</strain>
    </source>
</reference>
<dbReference type="RefSeq" id="WP_188354477.1">
    <property type="nucleotide sequence ID" value="NZ_BMDH01000001.1"/>
</dbReference>
<proteinExistence type="predicted"/>
<organism evidence="5 6">
    <name type="scientific">Galliscardovia ingluviei</name>
    <dbReference type="NCBI Taxonomy" id="1769422"/>
    <lineage>
        <taxon>Bacteria</taxon>
        <taxon>Bacillati</taxon>
        <taxon>Actinomycetota</taxon>
        <taxon>Actinomycetes</taxon>
        <taxon>Bifidobacteriales</taxon>
        <taxon>Bifidobacteriaceae</taxon>
        <taxon>Galliscardovia</taxon>
    </lineage>
</organism>
<evidence type="ECO:0000259" key="4">
    <source>
        <dbReference type="PROSITE" id="PS01124"/>
    </source>
</evidence>